<dbReference type="PANTHER" id="PTHR46268:SF6">
    <property type="entry name" value="UNIVERSAL STRESS PROTEIN UP12"/>
    <property type="match status" value="1"/>
</dbReference>
<dbReference type="PANTHER" id="PTHR46268">
    <property type="entry name" value="STRESS RESPONSE PROTEIN NHAX"/>
    <property type="match status" value="1"/>
</dbReference>
<sequence>MQLPLVVGVDGSDASLRAVDWAVDEAARHGLPLRLVYASLWERYEGAVPSGSVERPSEQVMAEHVVASAAERARRRGPEVKVSTGILPEDAVSALLSEGDNATALITGSRGRGELKGMLLGSVSLAVAGRAHCPVVVVRGDQAGLAGTHERILLGAGDPGTAADAVRFAFREAEARGCVLDVVRAWRGPSHLIPGNGEPAGEPEKQATAVLDELLREAMTEHADVRVRPAAVEGPAHRVLVDRSAAADLVIVGARRRVGHVGLQFGRTGHTLLHHAQCPVAVVPQRV</sequence>
<feature type="domain" description="UspA" evidence="2">
    <location>
        <begin position="5"/>
        <end position="139"/>
    </location>
</feature>
<dbReference type="Pfam" id="PF00582">
    <property type="entry name" value="Usp"/>
    <property type="match status" value="2"/>
</dbReference>
<reference evidence="3" key="2">
    <citation type="submission" date="2020-09" db="EMBL/GenBank/DDBJ databases">
        <authorList>
            <person name="Sun Q."/>
            <person name="Ohkuma M."/>
        </authorList>
    </citation>
    <scope>NUCLEOTIDE SEQUENCE</scope>
    <source>
        <strain evidence="3">JCM 4654</strain>
    </source>
</reference>
<evidence type="ECO:0000259" key="2">
    <source>
        <dbReference type="Pfam" id="PF00582"/>
    </source>
</evidence>
<comment type="caution">
    <text evidence="3">The sequence shown here is derived from an EMBL/GenBank/DDBJ whole genome shotgun (WGS) entry which is preliminary data.</text>
</comment>
<name>A0A919CZD6_9ACTN</name>
<reference evidence="3" key="1">
    <citation type="journal article" date="2014" name="Int. J. Syst. Evol. Microbiol.">
        <title>Complete genome sequence of Corynebacterium casei LMG S-19264T (=DSM 44701T), isolated from a smear-ripened cheese.</title>
        <authorList>
            <consortium name="US DOE Joint Genome Institute (JGI-PGF)"/>
            <person name="Walter F."/>
            <person name="Albersmeier A."/>
            <person name="Kalinowski J."/>
            <person name="Ruckert C."/>
        </authorList>
    </citation>
    <scope>NUCLEOTIDE SEQUENCE</scope>
    <source>
        <strain evidence="3">JCM 4654</strain>
    </source>
</reference>
<protein>
    <submittedName>
        <fullName evidence="3">Universal stress protein</fullName>
    </submittedName>
</protein>
<dbReference type="AlphaFoldDB" id="A0A919CZD6"/>
<dbReference type="Gene3D" id="3.40.50.620">
    <property type="entry name" value="HUPs"/>
    <property type="match status" value="2"/>
</dbReference>
<dbReference type="PRINTS" id="PR01438">
    <property type="entry name" value="UNVRSLSTRESS"/>
</dbReference>
<feature type="domain" description="UspA" evidence="2">
    <location>
        <begin position="150"/>
        <end position="284"/>
    </location>
</feature>
<accession>A0A919CZD6</accession>
<evidence type="ECO:0000256" key="1">
    <source>
        <dbReference type="ARBA" id="ARBA00008791"/>
    </source>
</evidence>
<dbReference type="RefSeq" id="WP_190181792.1">
    <property type="nucleotide sequence ID" value="NZ_BMVF01000035.1"/>
</dbReference>
<dbReference type="SUPFAM" id="SSF52402">
    <property type="entry name" value="Adenine nucleotide alpha hydrolases-like"/>
    <property type="match status" value="2"/>
</dbReference>
<organism evidence="3 4">
    <name type="scientific">Streptomyces naganishii JCM 4654</name>
    <dbReference type="NCBI Taxonomy" id="1306179"/>
    <lineage>
        <taxon>Bacteria</taxon>
        <taxon>Bacillati</taxon>
        <taxon>Actinomycetota</taxon>
        <taxon>Actinomycetes</taxon>
        <taxon>Kitasatosporales</taxon>
        <taxon>Streptomycetaceae</taxon>
        <taxon>Streptomyces</taxon>
    </lineage>
</organism>
<dbReference type="EMBL" id="BMVF01000035">
    <property type="protein sequence ID" value="GHD97195.1"/>
    <property type="molecule type" value="Genomic_DNA"/>
</dbReference>
<evidence type="ECO:0000313" key="4">
    <source>
        <dbReference type="Proteomes" id="UP000608955"/>
    </source>
</evidence>
<dbReference type="InterPro" id="IPR006016">
    <property type="entry name" value="UspA"/>
</dbReference>
<evidence type="ECO:0000313" key="3">
    <source>
        <dbReference type="EMBL" id="GHD97195.1"/>
    </source>
</evidence>
<keyword evidence="4" id="KW-1185">Reference proteome</keyword>
<dbReference type="InterPro" id="IPR006015">
    <property type="entry name" value="Universal_stress_UspA"/>
</dbReference>
<comment type="similarity">
    <text evidence="1">Belongs to the universal stress protein A family.</text>
</comment>
<dbReference type="InterPro" id="IPR014729">
    <property type="entry name" value="Rossmann-like_a/b/a_fold"/>
</dbReference>
<gene>
    <name evidence="3" type="ORF">GCM10010508_68840</name>
</gene>
<proteinExistence type="inferred from homology"/>
<dbReference type="Proteomes" id="UP000608955">
    <property type="component" value="Unassembled WGS sequence"/>
</dbReference>